<feature type="domain" description="Exportin-5 C-terminal" evidence="1">
    <location>
        <begin position="10"/>
        <end position="79"/>
    </location>
</feature>
<evidence type="ECO:0000259" key="1">
    <source>
        <dbReference type="Pfam" id="PF19273"/>
    </source>
</evidence>
<evidence type="ECO:0000313" key="3">
    <source>
        <dbReference type="Proteomes" id="UP001162972"/>
    </source>
</evidence>
<comment type="caution">
    <text evidence="2">The sequence shown here is derived from an EMBL/GenBank/DDBJ whole genome shotgun (WGS) entry which is preliminary data.</text>
</comment>
<keyword evidence="3" id="KW-1185">Reference proteome</keyword>
<sequence length="89" mass="9349">MSLASSLRADLKAEKQSGHAIRVDLSSLKELGAFASNSMVGFLLKHNGLAVPALQICLEAFTWTDGEAVSKVLSFCGLALESNAVSVLI</sequence>
<dbReference type="InterPro" id="IPR045478">
    <property type="entry name" value="Exportin-5_C"/>
</dbReference>
<dbReference type="Pfam" id="PF19273">
    <property type="entry name" value="Exportin-5"/>
    <property type="match status" value="1"/>
</dbReference>
<accession>A0AAD6L303</accession>
<protein>
    <recommendedName>
        <fullName evidence="1">Exportin-5 C-terminal domain-containing protein</fullName>
    </recommendedName>
</protein>
<organism evidence="2 3">
    <name type="scientific">Salix udensis</name>
    <dbReference type="NCBI Taxonomy" id="889485"/>
    <lineage>
        <taxon>Eukaryota</taxon>
        <taxon>Viridiplantae</taxon>
        <taxon>Streptophyta</taxon>
        <taxon>Embryophyta</taxon>
        <taxon>Tracheophyta</taxon>
        <taxon>Spermatophyta</taxon>
        <taxon>Magnoliopsida</taxon>
        <taxon>eudicotyledons</taxon>
        <taxon>Gunneridae</taxon>
        <taxon>Pentapetalae</taxon>
        <taxon>rosids</taxon>
        <taxon>fabids</taxon>
        <taxon>Malpighiales</taxon>
        <taxon>Salicaceae</taxon>
        <taxon>Saliceae</taxon>
        <taxon>Salix</taxon>
    </lineage>
</organism>
<dbReference type="EMBL" id="JAPFFJ010000002">
    <property type="protein sequence ID" value="KAJ6434326.1"/>
    <property type="molecule type" value="Genomic_DNA"/>
</dbReference>
<reference evidence="2 3" key="1">
    <citation type="journal article" date="2023" name="Int. J. Mol. Sci.">
        <title>De Novo Assembly and Annotation of 11 Diverse Shrub Willow (Salix) Genomes Reveals Novel Gene Organization in Sex-Linked Regions.</title>
        <authorList>
            <person name="Hyden B."/>
            <person name="Feng K."/>
            <person name="Yates T.B."/>
            <person name="Jawdy S."/>
            <person name="Cereghino C."/>
            <person name="Smart L.B."/>
            <person name="Muchero W."/>
        </authorList>
    </citation>
    <scope>NUCLEOTIDE SEQUENCE [LARGE SCALE GENOMIC DNA]</scope>
    <source>
        <tissue evidence="2">Shoot tip</tissue>
    </source>
</reference>
<gene>
    <name evidence="2" type="ORF">OIU84_017937</name>
</gene>
<proteinExistence type="predicted"/>
<dbReference type="AlphaFoldDB" id="A0AAD6L303"/>
<dbReference type="Proteomes" id="UP001162972">
    <property type="component" value="Chromosome 13"/>
</dbReference>
<evidence type="ECO:0000313" key="2">
    <source>
        <dbReference type="EMBL" id="KAJ6434326.1"/>
    </source>
</evidence>
<name>A0AAD6L303_9ROSI</name>